<dbReference type="EMBL" id="CAEY01000736">
    <property type="status" value="NOT_ANNOTATED_CDS"/>
    <property type="molecule type" value="Genomic_DNA"/>
</dbReference>
<evidence type="ECO:0000313" key="2">
    <source>
        <dbReference type="Proteomes" id="UP000015104"/>
    </source>
</evidence>
<dbReference type="AlphaFoldDB" id="T1KZ50"/>
<reference evidence="1" key="2">
    <citation type="submission" date="2015-06" db="UniProtKB">
        <authorList>
            <consortium name="EnsemblMetazoa"/>
        </authorList>
    </citation>
    <scope>IDENTIFICATION</scope>
</reference>
<dbReference type="KEGG" id="tut:107368840"/>
<protein>
    <submittedName>
        <fullName evidence="1">Uncharacterized protein</fullName>
    </submittedName>
</protein>
<proteinExistence type="predicted"/>
<name>T1KZ50_TETUR</name>
<keyword evidence="2" id="KW-1185">Reference proteome</keyword>
<dbReference type="Proteomes" id="UP000015104">
    <property type="component" value="Unassembled WGS sequence"/>
</dbReference>
<evidence type="ECO:0000313" key="1">
    <source>
        <dbReference type="EnsemblMetazoa" id="tetur28g00350.1"/>
    </source>
</evidence>
<dbReference type="HOGENOM" id="CLU_071407_2_0_1"/>
<reference evidence="2" key="1">
    <citation type="submission" date="2011-08" db="EMBL/GenBank/DDBJ databases">
        <authorList>
            <person name="Rombauts S."/>
        </authorList>
    </citation>
    <scope>NUCLEOTIDE SEQUENCE</scope>
    <source>
        <strain evidence="2">London</strain>
    </source>
</reference>
<sequence length="193" mass="22631">MACASNSKVNTIKVKLVDDEDFHDLVIDWSLTEYAERQVFRQLAQITGIPVENTSGFIILKHENAMTLTVSALNNVQRQHNFTRDRVMNVVEEGDKFYISTTFHCRMDRRLWIGYRLVDENLTEQFNCTPDFCRHSNTRAIIDRQRQLVTNEMLRVRLSQQLAISNINQWNRVFKDLNIAQHFNLICSLEVPI</sequence>
<gene>
    <name evidence="1" type="primary">107368840</name>
</gene>
<organism evidence="1 2">
    <name type="scientific">Tetranychus urticae</name>
    <name type="common">Two-spotted spider mite</name>
    <dbReference type="NCBI Taxonomy" id="32264"/>
    <lineage>
        <taxon>Eukaryota</taxon>
        <taxon>Metazoa</taxon>
        <taxon>Ecdysozoa</taxon>
        <taxon>Arthropoda</taxon>
        <taxon>Chelicerata</taxon>
        <taxon>Arachnida</taxon>
        <taxon>Acari</taxon>
        <taxon>Acariformes</taxon>
        <taxon>Trombidiformes</taxon>
        <taxon>Prostigmata</taxon>
        <taxon>Eleutherengona</taxon>
        <taxon>Raphignathae</taxon>
        <taxon>Tetranychoidea</taxon>
        <taxon>Tetranychidae</taxon>
        <taxon>Tetranychus</taxon>
    </lineage>
</organism>
<dbReference type="EnsemblMetazoa" id="tetur28g00350.1">
    <property type="protein sequence ID" value="tetur28g00350.1"/>
    <property type="gene ID" value="tetur28g00350"/>
</dbReference>
<accession>T1KZ50</accession>